<dbReference type="EMBL" id="JAUYVI010000009">
    <property type="protein sequence ID" value="MDQ7251129.1"/>
    <property type="molecule type" value="Genomic_DNA"/>
</dbReference>
<evidence type="ECO:0000256" key="8">
    <source>
        <dbReference type="ARBA" id="ARBA00023136"/>
    </source>
</evidence>
<keyword evidence="12" id="KW-1185">Reference proteome</keyword>
<feature type="transmembrane region" description="Helical" evidence="9">
    <location>
        <begin position="89"/>
        <end position="112"/>
    </location>
</feature>
<sequence length="225" mass="25323">MWDFFTEFVPKYLPRLLKGVPVTLELTFCSMLVSIAIGVVCAIATQTKSRFAKWFVCVYVEICRDVPLIVILLFVYFSLPRYGVSLPAFWAAVLGLSVVIGAYLSEVFRAAIEAIDPGQHQAGMALGMSRFAVYWKIILPQAMSIAIPTVGGYFISVLKDCALVSFIGVEELLRQGKYVIAETFRSEETYFLIGMIYFILSFTAARTVRHVENWLRPAYLRKKSG</sequence>
<dbReference type="PANTHER" id="PTHR30614:SF0">
    <property type="entry name" value="L-CYSTINE TRANSPORT SYSTEM PERMEASE PROTEIN TCYL"/>
    <property type="match status" value="1"/>
</dbReference>
<dbReference type="CDD" id="cd06261">
    <property type="entry name" value="TM_PBP2"/>
    <property type="match status" value="1"/>
</dbReference>
<organism evidence="11 12">
    <name type="scientific">Dongia sedimenti</name>
    <dbReference type="NCBI Taxonomy" id="3064282"/>
    <lineage>
        <taxon>Bacteria</taxon>
        <taxon>Pseudomonadati</taxon>
        <taxon>Pseudomonadota</taxon>
        <taxon>Alphaproteobacteria</taxon>
        <taxon>Rhodospirillales</taxon>
        <taxon>Dongiaceae</taxon>
        <taxon>Dongia</taxon>
    </lineage>
</organism>
<dbReference type="InterPro" id="IPR010065">
    <property type="entry name" value="AA_ABC_transptr_permease_3TM"/>
</dbReference>
<evidence type="ECO:0000256" key="4">
    <source>
        <dbReference type="ARBA" id="ARBA00022475"/>
    </source>
</evidence>
<reference evidence="12" key="1">
    <citation type="submission" date="2023-08" db="EMBL/GenBank/DDBJ databases">
        <title>Rhodospirillaceae gen. nov., a novel taxon isolated from the Yangtze River Yuezi River estuary sludge.</title>
        <authorList>
            <person name="Ruan L."/>
        </authorList>
    </citation>
    <scope>NUCLEOTIDE SEQUENCE [LARGE SCALE GENOMIC DNA]</scope>
    <source>
        <strain evidence="12">R-7</strain>
    </source>
</reference>
<dbReference type="SUPFAM" id="SSF161098">
    <property type="entry name" value="MetI-like"/>
    <property type="match status" value="1"/>
</dbReference>
<keyword evidence="4" id="KW-1003">Cell membrane</keyword>
<comment type="caution">
    <text evidence="11">The sequence shown here is derived from an EMBL/GenBank/DDBJ whole genome shotgun (WGS) entry which is preliminary data.</text>
</comment>
<evidence type="ECO:0000256" key="6">
    <source>
        <dbReference type="ARBA" id="ARBA00022970"/>
    </source>
</evidence>
<dbReference type="RefSeq" id="WP_379961195.1">
    <property type="nucleotide sequence ID" value="NZ_JAUYVI010000009.1"/>
</dbReference>
<evidence type="ECO:0000313" key="12">
    <source>
        <dbReference type="Proteomes" id="UP001230156"/>
    </source>
</evidence>
<evidence type="ECO:0000256" key="1">
    <source>
        <dbReference type="ARBA" id="ARBA00004429"/>
    </source>
</evidence>
<dbReference type="Proteomes" id="UP001230156">
    <property type="component" value="Unassembled WGS sequence"/>
</dbReference>
<gene>
    <name evidence="11" type="ORF">Q8A70_25810</name>
</gene>
<feature type="transmembrane region" description="Helical" evidence="9">
    <location>
        <begin position="133"/>
        <end position="155"/>
    </location>
</feature>
<comment type="similarity">
    <text evidence="2">Belongs to the binding-protein-dependent transport system permease family. HisMQ subfamily.</text>
</comment>
<evidence type="ECO:0000256" key="5">
    <source>
        <dbReference type="ARBA" id="ARBA00022692"/>
    </source>
</evidence>
<protein>
    <submittedName>
        <fullName evidence="11">Amino acid ABC transporter permease</fullName>
    </submittedName>
</protein>
<dbReference type="Gene3D" id="1.10.3720.10">
    <property type="entry name" value="MetI-like"/>
    <property type="match status" value="1"/>
</dbReference>
<feature type="transmembrane region" description="Helical" evidence="9">
    <location>
        <begin position="189"/>
        <end position="208"/>
    </location>
</feature>
<evidence type="ECO:0000256" key="9">
    <source>
        <dbReference type="RuleBase" id="RU363032"/>
    </source>
</evidence>
<evidence type="ECO:0000256" key="3">
    <source>
        <dbReference type="ARBA" id="ARBA00022448"/>
    </source>
</evidence>
<evidence type="ECO:0000313" key="11">
    <source>
        <dbReference type="EMBL" id="MDQ7251129.1"/>
    </source>
</evidence>
<dbReference type="PROSITE" id="PS50928">
    <property type="entry name" value="ABC_TM1"/>
    <property type="match status" value="1"/>
</dbReference>
<evidence type="ECO:0000256" key="7">
    <source>
        <dbReference type="ARBA" id="ARBA00022989"/>
    </source>
</evidence>
<feature type="transmembrane region" description="Helical" evidence="9">
    <location>
        <begin position="20"/>
        <end position="44"/>
    </location>
</feature>
<feature type="transmembrane region" description="Helical" evidence="9">
    <location>
        <begin position="56"/>
        <end position="77"/>
    </location>
</feature>
<proteinExistence type="inferred from homology"/>
<keyword evidence="3 9" id="KW-0813">Transport</keyword>
<dbReference type="Pfam" id="PF00528">
    <property type="entry name" value="BPD_transp_1"/>
    <property type="match status" value="1"/>
</dbReference>
<name>A0ABU0YTT9_9PROT</name>
<feature type="domain" description="ABC transmembrane type-1" evidence="10">
    <location>
        <begin position="20"/>
        <end position="208"/>
    </location>
</feature>
<keyword evidence="5 9" id="KW-0812">Transmembrane</keyword>
<keyword evidence="6" id="KW-0029">Amino-acid transport</keyword>
<evidence type="ECO:0000256" key="2">
    <source>
        <dbReference type="ARBA" id="ARBA00010072"/>
    </source>
</evidence>
<dbReference type="PANTHER" id="PTHR30614">
    <property type="entry name" value="MEMBRANE COMPONENT OF AMINO ACID ABC TRANSPORTER"/>
    <property type="match status" value="1"/>
</dbReference>
<comment type="subcellular location">
    <subcellularLocation>
        <location evidence="1">Cell inner membrane</location>
        <topology evidence="1">Multi-pass membrane protein</topology>
    </subcellularLocation>
    <subcellularLocation>
        <location evidence="9">Cell membrane</location>
        <topology evidence="9">Multi-pass membrane protein</topology>
    </subcellularLocation>
</comment>
<accession>A0ABU0YTT9</accession>
<dbReference type="InterPro" id="IPR000515">
    <property type="entry name" value="MetI-like"/>
</dbReference>
<keyword evidence="7 9" id="KW-1133">Transmembrane helix</keyword>
<dbReference type="NCBIfam" id="TIGR01726">
    <property type="entry name" value="HEQRo_perm_3TM"/>
    <property type="match status" value="1"/>
</dbReference>
<keyword evidence="8 9" id="KW-0472">Membrane</keyword>
<dbReference type="InterPro" id="IPR043429">
    <property type="entry name" value="ArtM/GltK/GlnP/TcyL/YhdX-like"/>
</dbReference>
<dbReference type="InterPro" id="IPR035906">
    <property type="entry name" value="MetI-like_sf"/>
</dbReference>
<evidence type="ECO:0000259" key="10">
    <source>
        <dbReference type="PROSITE" id="PS50928"/>
    </source>
</evidence>